<evidence type="ECO:0000256" key="1">
    <source>
        <dbReference type="ARBA" id="ARBA00022679"/>
    </source>
</evidence>
<dbReference type="Proteomes" id="UP001483337">
    <property type="component" value="Chromosome"/>
</dbReference>
<gene>
    <name evidence="4" type="ORF">WJM97_07975</name>
</gene>
<dbReference type="PANTHER" id="PTHR46401">
    <property type="entry name" value="GLYCOSYLTRANSFERASE WBBK-RELATED"/>
    <property type="match status" value="1"/>
</dbReference>
<dbReference type="SUPFAM" id="SSF53756">
    <property type="entry name" value="UDP-Glycosyltransferase/glycogen phosphorylase"/>
    <property type="match status" value="1"/>
</dbReference>
<evidence type="ECO:0000259" key="3">
    <source>
        <dbReference type="Pfam" id="PF13439"/>
    </source>
</evidence>
<dbReference type="InterPro" id="IPR001296">
    <property type="entry name" value="Glyco_trans_1"/>
</dbReference>
<dbReference type="RefSeq" id="WP_353932513.1">
    <property type="nucleotide sequence ID" value="NZ_CP150886.1"/>
</dbReference>
<evidence type="ECO:0000259" key="2">
    <source>
        <dbReference type="Pfam" id="PF00534"/>
    </source>
</evidence>
<dbReference type="PANTHER" id="PTHR46401:SF2">
    <property type="entry name" value="GLYCOSYLTRANSFERASE WBBK-RELATED"/>
    <property type="match status" value="1"/>
</dbReference>
<keyword evidence="1" id="KW-0808">Transferase</keyword>
<sequence>MKIAFNARLLNSPTLRGWNRYTINLLIELSSLDIELFLYSDSPLHESHLSKLPKDCYQVRISPPMRYILWEQYWLPKQCKEDQIDILHCPMNFGLPWSSPCPRVLTLHDAIDQIYYSQNIPWNQQLSLANLQNKFYHWVARHRADHIITVSQYSKQDIVKHLQIPEDKITVIYEAADDKFHNEITSEKRVQVRNKYQLQVPYIFYIGGWEKRKNIPFLIKAFAEANLDGIELVLAGGKDEQREPLLKLAESLGIANRLRLLGWVDDEDLPALYGEALCFVYPSEYEGFGLQLCEAMGVGCPVLAARSSCLPEVLGDGGETFSLDETNELTNCLRRLFNDQSYYNDLVNKSKQRSCKFNWQLTAQTTINVYQQLI</sequence>
<dbReference type="Pfam" id="PF13439">
    <property type="entry name" value="Glyco_transf_4"/>
    <property type="match status" value="1"/>
</dbReference>
<organism evidence="4 5">
    <name type="scientific">Okeanomitos corallinicola TIOX110</name>
    <dbReference type="NCBI Taxonomy" id="3133117"/>
    <lineage>
        <taxon>Bacteria</taxon>
        <taxon>Bacillati</taxon>
        <taxon>Cyanobacteriota</taxon>
        <taxon>Cyanophyceae</taxon>
        <taxon>Nostocales</taxon>
        <taxon>Aphanizomenonaceae</taxon>
        <taxon>Okeanomitos</taxon>
    </lineage>
</organism>
<dbReference type="Gene3D" id="3.40.50.2000">
    <property type="entry name" value="Glycogen Phosphorylase B"/>
    <property type="match status" value="2"/>
</dbReference>
<accession>A0ABZ2UXJ0</accession>
<feature type="domain" description="Glycosyl transferase family 1" evidence="2">
    <location>
        <begin position="199"/>
        <end position="353"/>
    </location>
</feature>
<dbReference type="Pfam" id="PF00534">
    <property type="entry name" value="Glycos_transf_1"/>
    <property type="match status" value="1"/>
</dbReference>
<dbReference type="CDD" id="cd03809">
    <property type="entry name" value="GT4_MtfB-like"/>
    <property type="match status" value="1"/>
</dbReference>
<dbReference type="InterPro" id="IPR028098">
    <property type="entry name" value="Glyco_trans_4-like_N"/>
</dbReference>
<evidence type="ECO:0000313" key="4">
    <source>
        <dbReference type="EMBL" id="WZB89615.1"/>
    </source>
</evidence>
<reference evidence="4 5" key="1">
    <citation type="submission" date="2024-04" db="EMBL/GenBank/DDBJ databases">
        <title>Okeanomitos corallinicola gen. &amp; sp. nov. (Nostocales, Cyanobacteria), a new toxic marine heterocyst-forming cyanobacterium from a coral reef.</title>
        <authorList>
            <person name="Li H."/>
            <person name="Li R."/>
            <person name="Kang J."/>
            <person name="Hii K.S."/>
            <person name="Mohamed H.F."/>
            <person name="Xu X."/>
            <person name="Luo Z."/>
        </authorList>
    </citation>
    <scope>NUCLEOTIDE SEQUENCE [LARGE SCALE GENOMIC DNA]</scope>
    <source>
        <strain evidence="4 5">TIOX110</strain>
    </source>
</reference>
<protein>
    <submittedName>
        <fullName evidence="4">Glycosyltransferase family 1 protein</fullName>
    </submittedName>
</protein>
<dbReference type="EMBL" id="CP150886">
    <property type="protein sequence ID" value="WZB89615.1"/>
    <property type="molecule type" value="Genomic_DNA"/>
</dbReference>
<keyword evidence="5" id="KW-1185">Reference proteome</keyword>
<evidence type="ECO:0000313" key="5">
    <source>
        <dbReference type="Proteomes" id="UP001483337"/>
    </source>
</evidence>
<feature type="domain" description="Glycosyltransferase subfamily 4-like N-terminal" evidence="3">
    <location>
        <begin position="17"/>
        <end position="177"/>
    </location>
</feature>
<proteinExistence type="predicted"/>
<name>A0ABZ2UXJ0_9CYAN</name>